<evidence type="ECO:0000313" key="4">
    <source>
        <dbReference type="Proteomes" id="UP000694522"/>
    </source>
</evidence>
<dbReference type="InterPro" id="IPR050111">
    <property type="entry name" value="C-type_lectin/snaclec_domain"/>
</dbReference>
<dbReference type="Proteomes" id="UP000694522">
    <property type="component" value="Unplaced"/>
</dbReference>
<keyword evidence="1" id="KW-0732">Signal</keyword>
<evidence type="ECO:0000313" key="3">
    <source>
        <dbReference type="Ensembl" id="ENSACOP00000004488.1"/>
    </source>
</evidence>
<reference evidence="3" key="1">
    <citation type="submission" date="2025-08" db="UniProtKB">
        <authorList>
            <consortium name="Ensembl"/>
        </authorList>
    </citation>
    <scope>IDENTIFICATION</scope>
</reference>
<dbReference type="AlphaFoldDB" id="A0A8B9F4Y1"/>
<dbReference type="SUPFAM" id="SSF56436">
    <property type="entry name" value="C-type lectin-like"/>
    <property type="match status" value="1"/>
</dbReference>
<dbReference type="InterPro" id="IPR016186">
    <property type="entry name" value="C-type_lectin-like/link_sf"/>
</dbReference>
<dbReference type="Gene3D" id="3.10.100.10">
    <property type="entry name" value="Mannose-Binding Protein A, subunit A"/>
    <property type="match status" value="1"/>
</dbReference>
<evidence type="ECO:0000259" key="2">
    <source>
        <dbReference type="PROSITE" id="PS50041"/>
    </source>
</evidence>
<organism evidence="3 4">
    <name type="scientific">Amazona collaria</name>
    <name type="common">yellow-billed parrot</name>
    <dbReference type="NCBI Taxonomy" id="241587"/>
    <lineage>
        <taxon>Eukaryota</taxon>
        <taxon>Metazoa</taxon>
        <taxon>Chordata</taxon>
        <taxon>Craniata</taxon>
        <taxon>Vertebrata</taxon>
        <taxon>Euteleostomi</taxon>
        <taxon>Archelosauria</taxon>
        <taxon>Archosauria</taxon>
        <taxon>Dinosauria</taxon>
        <taxon>Saurischia</taxon>
        <taxon>Theropoda</taxon>
        <taxon>Coelurosauria</taxon>
        <taxon>Aves</taxon>
        <taxon>Neognathae</taxon>
        <taxon>Neoaves</taxon>
        <taxon>Telluraves</taxon>
        <taxon>Australaves</taxon>
        <taxon>Psittaciformes</taxon>
        <taxon>Psittacidae</taxon>
        <taxon>Amazona</taxon>
    </lineage>
</organism>
<dbReference type="InterPro" id="IPR001304">
    <property type="entry name" value="C-type_lectin-like"/>
</dbReference>
<keyword evidence="4" id="KW-1185">Reference proteome</keyword>
<dbReference type="Pfam" id="PF00059">
    <property type="entry name" value="Lectin_C"/>
    <property type="match status" value="1"/>
</dbReference>
<dbReference type="Ensembl" id="ENSACOT00000004664.1">
    <property type="protein sequence ID" value="ENSACOP00000004488.1"/>
    <property type="gene ID" value="ENSACOG00000003192.1"/>
</dbReference>
<protein>
    <recommendedName>
        <fullName evidence="2">C-type lectin domain-containing protein</fullName>
    </recommendedName>
</protein>
<evidence type="ECO:0000256" key="1">
    <source>
        <dbReference type="SAM" id="SignalP"/>
    </source>
</evidence>
<feature type="domain" description="C-type lectin" evidence="2">
    <location>
        <begin position="32"/>
        <end position="94"/>
    </location>
</feature>
<dbReference type="PROSITE" id="PS50041">
    <property type="entry name" value="C_TYPE_LECTIN_2"/>
    <property type="match status" value="1"/>
</dbReference>
<reference evidence="3" key="2">
    <citation type="submission" date="2025-09" db="UniProtKB">
        <authorList>
            <consortium name="Ensembl"/>
        </authorList>
    </citation>
    <scope>IDENTIFICATION</scope>
</reference>
<feature type="signal peptide" evidence="1">
    <location>
        <begin position="1"/>
        <end position="22"/>
    </location>
</feature>
<proteinExistence type="predicted"/>
<dbReference type="PANTHER" id="PTHR22803">
    <property type="entry name" value="MANNOSE, PHOSPHOLIPASE, LECTIN RECEPTOR RELATED"/>
    <property type="match status" value="1"/>
</dbReference>
<accession>A0A8B9F4Y1</accession>
<dbReference type="InterPro" id="IPR016187">
    <property type="entry name" value="CTDL_fold"/>
</dbReference>
<feature type="chain" id="PRO_5034093755" description="C-type lectin domain-containing protein" evidence="1">
    <location>
        <begin position="23"/>
        <end position="94"/>
    </location>
</feature>
<name>A0A8B9F4Y1_9PSIT</name>
<sequence length="94" mass="10588">MLAGSRLPPRLLGCLLLAACLGDSCPPKWLYFRDYCYGFFQQRLTWDEAEEECELYGPMGHLASVHDKDVSDTLALYLASQSQATDNVWIGLQN</sequence>